<protein>
    <submittedName>
        <fullName evidence="2">Uncharacterized protein</fullName>
    </submittedName>
</protein>
<reference evidence="2" key="1">
    <citation type="submission" date="2015-04" db="UniProtKB">
        <authorList>
            <consortium name="EnsemblPlants"/>
        </authorList>
    </citation>
    <scope>IDENTIFICATION</scope>
</reference>
<evidence type="ECO:0000313" key="2">
    <source>
        <dbReference type="EnsemblPlants" id="OGLUM12G07370.1"/>
    </source>
</evidence>
<evidence type="ECO:0000313" key="3">
    <source>
        <dbReference type="Proteomes" id="UP000026961"/>
    </source>
</evidence>
<reference evidence="2" key="2">
    <citation type="submission" date="2018-05" db="EMBL/GenBank/DDBJ databases">
        <title>OgluRS3 (Oryza glumaepatula Reference Sequence Version 3).</title>
        <authorList>
            <person name="Zhang J."/>
            <person name="Kudrna D."/>
            <person name="Lee S."/>
            <person name="Talag J."/>
            <person name="Welchert J."/>
            <person name="Wing R.A."/>
        </authorList>
    </citation>
    <scope>NUCLEOTIDE SEQUENCE [LARGE SCALE GENOMIC DNA]</scope>
</reference>
<dbReference type="AlphaFoldDB" id="A0A0E0BQG2"/>
<accession>A0A0E0BQG2</accession>
<dbReference type="EnsemblPlants" id="OGLUM12G07370.1">
    <property type="protein sequence ID" value="OGLUM12G07370.1"/>
    <property type="gene ID" value="OGLUM12G07370"/>
</dbReference>
<proteinExistence type="predicted"/>
<dbReference type="Gramene" id="OGLUM12G07370.1">
    <property type="protein sequence ID" value="OGLUM12G07370.1"/>
    <property type="gene ID" value="OGLUM12G07370"/>
</dbReference>
<name>A0A0E0BQG2_9ORYZ</name>
<organism evidence="2">
    <name type="scientific">Oryza glumipatula</name>
    <dbReference type="NCBI Taxonomy" id="40148"/>
    <lineage>
        <taxon>Eukaryota</taxon>
        <taxon>Viridiplantae</taxon>
        <taxon>Streptophyta</taxon>
        <taxon>Embryophyta</taxon>
        <taxon>Tracheophyta</taxon>
        <taxon>Spermatophyta</taxon>
        <taxon>Magnoliopsida</taxon>
        <taxon>Liliopsida</taxon>
        <taxon>Poales</taxon>
        <taxon>Poaceae</taxon>
        <taxon>BOP clade</taxon>
        <taxon>Oryzoideae</taxon>
        <taxon>Oryzeae</taxon>
        <taxon>Oryzinae</taxon>
        <taxon>Oryza</taxon>
    </lineage>
</organism>
<evidence type="ECO:0000256" key="1">
    <source>
        <dbReference type="SAM" id="MobiDB-lite"/>
    </source>
</evidence>
<keyword evidence="3" id="KW-1185">Reference proteome</keyword>
<sequence>MSLGLPQCRSAKAPTCHLPSCARCCSQLSEQQDPVDMSPRLPDLAASSSWPLDPLVFWLMNKGKRSSHDGEYVTNEEESGGRRGWRRWRREGPSPKPPSSSFTPLSIGYGGSILRRASLHWIRWRVATCSRPPVPACEVETETEVVENRRSR</sequence>
<dbReference type="Proteomes" id="UP000026961">
    <property type="component" value="Chromosome 12"/>
</dbReference>
<feature type="region of interest" description="Disordered" evidence="1">
    <location>
        <begin position="65"/>
        <end position="103"/>
    </location>
</feature>
<dbReference type="HOGENOM" id="CLU_140650_0_0_1"/>